<dbReference type="AlphaFoldDB" id="A0A8S0Z0J9"/>
<accession>A0A8S0Z0J9</accession>
<proteinExistence type="predicted"/>
<gene>
    <name evidence="2" type="ORF">APLA_LOCUS2212</name>
</gene>
<sequence>MSANRRGLRDHRISNLLLNLDASDCEGIDEDEEDEDLQVDMAGINENVVPRESESEWEESDEEPLSNVAHSSRTSASG</sequence>
<dbReference type="OrthoDB" id="5978072at2759"/>
<dbReference type="EMBL" id="CADEBD010000226">
    <property type="protein sequence ID" value="CAB3225440.1"/>
    <property type="molecule type" value="Genomic_DNA"/>
</dbReference>
<evidence type="ECO:0000313" key="3">
    <source>
        <dbReference type="Proteomes" id="UP000494256"/>
    </source>
</evidence>
<evidence type="ECO:0000313" key="2">
    <source>
        <dbReference type="EMBL" id="CAB3225440.1"/>
    </source>
</evidence>
<organism evidence="2 3">
    <name type="scientific">Arctia plantaginis</name>
    <name type="common">Wood tiger moth</name>
    <name type="synonym">Phalaena plantaginis</name>
    <dbReference type="NCBI Taxonomy" id="874455"/>
    <lineage>
        <taxon>Eukaryota</taxon>
        <taxon>Metazoa</taxon>
        <taxon>Ecdysozoa</taxon>
        <taxon>Arthropoda</taxon>
        <taxon>Hexapoda</taxon>
        <taxon>Insecta</taxon>
        <taxon>Pterygota</taxon>
        <taxon>Neoptera</taxon>
        <taxon>Endopterygota</taxon>
        <taxon>Lepidoptera</taxon>
        <taxon>Glossata</taxon>
        <taxon>Ditrysia</taxon>
        <taxon>Noctuoidea</taxon>
        <taxon>Erebidae</taxon>
        <taxon>Arctiinae</taxon>
        <taxon>Arctia</taxon>
    </lineage>
</organism>
<dbReference type="Proteomes" id="UP000494256">
    <property type="component" value="Unassembled WGS sequence"/>
</dbReference>
<feature type="compositionally biased region" description="Acidic residues" evidence="1">
    <location>
        <begin position="55"/>
        <end position="64"/>
    </location>
</feature>
<protein>
    <submittedName>
        <fullName evidence="2">Uncharacterized protein</fullName>
    </submittedName>
</protein>
<feature type="compositionally biased region" description="Polar residues" evidence="1">
    <location>
        <begin position="68"/>
        <end position="78"/>
    </location>
</feature>
<reference evidence="2 3" key="1">
    <citation type="submission" date="2020-04" db="EMBL/GenBank/DDBJ databases">
        <authorList>
            <person name="Wallbank WR R."/>
            <person name="Pardo Diaz C."/>
            <person name="Kozak K."/>
            <person name="Martin S."/>
            <person name="Jiggins C."/>
            <person name="Moest M."/>
            <person name="Warren A I."/>
            <person name="Byers J.R.P. K."/>
            <person name="Montejo-Kovacevich G."/>
            <person name="Yen C E."/>
        </authorList>
    </citation>
    <scope>NUCLEOTIDE SEQUENCE [LARGE SCALE GENOMIC DNA]</scope>
</reference>
<evidence type="ECO:0000256" key="1">
    <source>
        <dbReference type="SAM" id="MobiDB-lite"/>
    </source>
</evidence>
<name>A0A8S0Z0J9_ARCPL</name>
<feature type="region of interest" description="Disordered" evidence="1">
    <location>
        <begin position="43"/>
        <end position="78"/>
    </location>
</feature>
<comment type="caution">
    <text evidence="2">The sequence shown here is derived from an EMBL/GenBank/DDBJ whole genome shotgun (WGS) entry which is preliminary data.</text>
</comment>